<evidence type="ECO:0000313" key="3">
    <source>
        <dbReference type="Proteomes" id="UP001254813"/>
    </source>
</evidence>
<keyword evidence="3" id="KW-1185">Reference proteome</keyword>
<dbReference type="InterPro" id="IPR017926">
    <property type="entry name" value="GATASE"/>
</dbReference>
<accession>A0ABU2G6D3</accession>
<dbReference type="Gene3D" id="3.40.50.880">
    <property type="match status" value="1"/>
</dbReference>
<proteinExistence type="predicted"/>
<dbReference type="EMBL" id="JAMQOQ010000005">
    <property type="protein sequence ID" value="MDS0295843.1"/>
    <property type="molecule type" value="Genomic_DNA"/>
</dbReference>
<dbReference type="InterPro" id="IPR044992">
    <property type="entry name" value="ChyE-like"/>
</dbReference>
<sequence>MSQGTERLRFALLDASHGDSNTRRNFRRELDADLVEFDVTSGQLPSHFDFDGVVVTGSRASVYWDEAWIPPLVTYVGDAAERDVPVLGVCYGHQILATALGGTVEGMGEYEIGYREVRKTTDSELFEGIGDRFTVFTTHSDAVTELPAGADLLAENEYGVHAFRKRHAWGVQFHPEYDPDTARDVTMGKDLPDERIRSVLDGIDEENYGAACEAKRLFENFVSYARRVRAGAAPDIGTDAETAS</sequence>
<evidence type="ECO:0000313" key="2">
    <source>
        <dbReference type="EMBL" id="MDS0295843.1"/>
    </source>
</evidence>
<organism evidence="2 3">
    <name type="scientific">Halogeometricum luteum</name>
    <dbReference type="NCBI Taxonomy" id="2950537"/>
    <lineage>
        <taxon>Archaea</taxon>
        <taxon>Methanobacteriati</taxon>
        <taxon>Methanobacteriota</taxon>
        <taxon>Stenosarchaea group</taxon>
        <taxon>Halobacteria</taxon>
        <taxon>Halobacteriales</taxon>
        <taxon>Haloferacaceae</taxon>
        <taxon>Halogeometricum</taxon>
    </lineage>
</organism>
<evidence type="ECO:0000259" key="1">
    <source>
        <dbReference type="Pfam" id="PF00117"/>
    </source>
</evidence>
<protein>
    <submittedName>
        <fullName evidence="2">Type 1 glutamine amidotransferase</fullName>
    </submittedName>
</protein>
<dbReference type="Proteomes" id="UP001254813">
    <property type="component" value="Unassembled WGS sequence"/>
</dbReference>
<dbReference type="CDD" id="cd01741">
    <property type="entry name" value="GATase1_1"/>
    <property type="match status" value="1"/>
</dbReference>
<dbReference type="SUPFAM" id="SSF52317">
    <property type="entry name" value="Class I glutamine amidotransferase-like"/>
    <property type="match status" value="1"/>
</dbReference>
<name>A0ABU2G6D3_9EURY</name>
<comment type="caution">
    <text evidence="2">The sequence shown here is derived from an EMBL/GenBank/DDBJ whole genome shotgun (WGS) entry which is preliminary data.</text>
</comment>
<reference evidence="2 3" key="1">
    <citation type="submission" date="2022-06" db="EMBL/GenBank/DDBJ databases">
        <title>Halogeometricum sp. a new haloarchaeum isolate from saline soil.</title>
        <authorList>
            <person name="Strakova D."/>
            <person name="Galisteo C."/>
            <person name="Sanchez-Porro C."/>
            <person name="Ventosa A."/>
        </authorList>
    </citation>
    <scope>NUCLEOTIDE SEQUENCE [LARGE SCALE GENOMIC DNA]</scope>
    <source>
        <strain evidence="3">S3BR25-2</strain>
    </source>
</reference>
<dbReference type="RefSeq" id="WP_310929813.1">
    <property type="nucleotide sequence ID" value="NZ_JAMQOQ010000005.1"/>
</dbReference>
<dbReference type="InterPro" id="IPR029062">
    <property type="entry name" value="Class_I_gatase-like"/>
</dbReference>
<dbReference type="PANTHER" id="PTHR42695:SF5">
    <property type="entry name" value="GLUTAMINE AMIDOTRANSFERASE YLR126C-RELATED"/>
    <property type="match status" value="1"/>
</dbReference>
<keyword evidence="2" id="KW-0315">Glutamine amidotransferase</keyword>
<feature type="domain" description="Glutamine amidotransferase" evidence="1">
    <location>
        <begin position="28"/>
        <end position="182"/>
    </location>
</feature>
<dbReference type="PANTHER" id="PTHR42695">
    <property type="entry name" value="GLUTAMINE AMIDOTRANSFERASE YLR126C-RELATED"/>
    <property type="match status" value="1"/>
</dbReference>
<dbReference type="Pfam" id="PF00117">
    <property type="entry name" value="GATase"/>
    <property type="match status" value="1"/>
</dbReference>
<dbReference type="PROSITE" id="PS51273">
    <property type="entry name" value="GATASE_TYPE_1"/>
    <property type="match status" value="1"/>
</dbReference>
<gene>
    <name evidence="2" type="ORF">NDI79_16850</name>
</gene>